<gene>
    <name evidence="3" type="ORF">MM415A00210_0039</name>
    <name evidence="2" type="ORF">MM415B00644_0052</name>
    <name evidence="1" type="ORF">TM448A01239_0015</name>
    <name evidence="4" type="ORF">TM448B01912_0010</name>
</gene>
<dbReference type="EMBL" id="MT141492">
    <property type="protein sequence ID" value="QJA63227.1"/>
    <property type="molecule type" value="Genomic_DNA"/>
</dbReference>
<sequence length="583" mass="62452">MFKIFLICLAFIVVYSTTSLCQWDSDQAYKIQTDTSQFDNNLASTETNVQAALDVLDNLTVSGGGVNTTILKDNATVGTQPNVNFNNTATVQWTITNVTADGQIKVTAASTASAAPAGVNQSVQYNDSGSTGGEAAFTYNKDLDMLTVRNWTVADTFSSSAKVDHNTTANYSATFHFLKTEVDHNATENYTAARHLLTSEIDHNTTANYSATYHFTMASVDHNGTTNYDANRHKLESEITHNNTLGYEAQYHFKTTEVPHNTTTGFEANRHLLGTEVVHNTTSGYEAAFHLAVGDIVHNSTSGYEAQYHLEAIGVNNTTHQFFQPNIRFKAGANVSSIVLDNDTGTNSVNVTINTLDTAGSGANATYQNNSVAIGQQGILNLIAGSGISIVGVNDTDGKVNVTFTSTGGAGGGALFREITILPESTVLDDNSPPSISVIESTGAQTPRFRVAAFDAATNESMSQTITMPSDFNLSAVSYADVYWYTDNATAGKNVTWGCWVSATTPADADDMLEQACAAININDGVVDSTEATRLLNTTIILTNNDTWAANDVVTFKFQRVADHANDTAGSDANIVNIRLRLP</sequence>
<dbReference type="EMBL" id="MT144841">
    <property type="protein sequence ID" value="QJI00288.1"/>
    <property type="molecule type" value="Genomic_DNA"/>
</dbReference>
<name>A0A6H1ZPF0_9ZZZZ</name>
<evidence type="ECO:0000313" key="1">
    <source>
        <dbReference type="EMBL" id="QJA49155.1"/>
    </source>
</evidence>
<accession>A0A6H1ZPF0</accession>
<evidence type="ECO:0000313" key="4">
    <source>
        <dbReference type="EMBL" id="QJI00288.1"/>
    </source>
</evidence>
<reference evidence="1" key="1">
    <citation type="submission" date="2020-03" db="EMBL/GenBank/DDBJ databases">
        <title>The deep terrestrial virosphere.</title>
        <authorList>
            <person name="Holmfeldt K."/>
            <person name="Nilsson E."/>
            <person name="Simone D."/>
            <person name="Lopez-Fernandez M."/>
            <person name="Wu X."/>
            <person name="de Brujin I."/>
            <person name="Lundin D."/>
            <person name="Andersson A."/>
            <person name="Bertilsson S."/>
            <person name="Dopson M."/>
        </authorList>
    </citation>
    <scope>NUCLEOTIDE SEQUENCE</scope>
    <source>
        <strain evidence="3">MM415A00210</strain>
        <strain evidence="2">MM415B00644</strain>
        <strain evidence="1">TM448A01239</strain>
        <strain evidence="4">TM448B01912</strain>
    </source>
</reference>
<evidence type="ECO:0000313" key="3">
    <source>
        <dbReference type="EMBL" id="QJA84314.1"/>
    </source>
</evidence>
<dbReference type="EMBL" id="MT142527">
    <property type="protein sequence ID" value="QJA84314.1"/>
    <property type="molecule type" value="Genomic_DNA"/>
</dbReference>
<protein>
    <submittedName>
        <fullName evidence="1">Uncharacterized protein</fullName>
    </submittedName>
</protein>
<dbReference type="EMBL" id="MT144120">
    <property type="protein sequence ID" value="QJA49155.1"/>
    <property type="molecule type" value="Genomic_DNA"/>
</dbReference>
<proteinExistence type="predicted"/>
<evidence type="ECO:0000313" key="2">
    <source>
        <dbReference type="EMBL" id="QJA63227.1"/>
    </source>
</evidence>
<dbReference type="AlphaFoldDB" id="A0A6H1ZPF0"/>
<organism evidence="1">
    <name type="scientific">viral metagenome</name>
    <dbReference type="NCBI Taxonomy" id="1070528"/>
    <lineage>
        <taxon>unclassified sequences</taxon>
        <taxon>metagenomes</taxon>
        <taxon>organismal metagenomes</taxon>
    </lineage>
</organism>